<dbReference type="InterPro" id="IPR005759">
    <property type="entry name" value="Nth"/>
</dbReference>
<dbReference type="GO" id="GO:0051539">
    <property type="term" value="F:4 iron, 4 sulfur cluster binding"/>
    <property type="evidence" value="ECO:0007669"/>
    <property type="project" value="UniProtKB-UniRule"/>
</dbReference>
<feature type="domain" description="HhH-GPD" evidence="13">
    <location>
        <begin position="39"/>
        <end position="186"/>
    </location>
</feature>
<dbReference type="InterPro" id="IPR000445">
    <property type="entry name" value="HhH_motif"/>
</dbReference>
<dbReference type="Pfam" id="PF00730">
    <property type="entry name" value="HhH-GPD"/>
    <property type="match status" value="1"/>
</dbReference>
<evidence type="ECO:0000256" key="3">
    <source>
        <dbReference type="ARBA" id="ARBA00022723"/>
    </source>
</evidence>
<feature type="binding site" evidence="12">
    <location>
        <position position="198"/>
    </location>
    <ligand>
        <name>[4Fe-4S] cluster</name>
        <dbReference type="ChEBI" id="CHEBI:49883"/>
    </ligand>
</feature>
<keyword evidence="3 12" id="KW-0479">Metal-binding</keyword>
<dbReference type="InterPro" id="IPR004036">
    <property type="entry name" value="Endonuclease-III-like_CS2"/>
</dbReference>
<evidence type="ECO:0000256" key="1">
    <source>
        <dbReference type="ARBA" id="ARBA00008343"/>
    </source>
</evidence>
<dbReference type="RefSeq" id="WP_013781522.1">
    <property type="nucleotide sequence ID" value="NC_015520.1"/>
</dbReference>
<keyword evidence="2 12" id="KW-0004">4Fe-4S</keyword>
<comment type="function">
    <text evidence="12">DNA repair enzyme that has both DNA N-glycosylase activity and AP-lyase activity. The DNA N-glycosylase activity releases various damaged pyrimidines from DNA by cleaving the N-glycosidic bond, leaving an AP (apurinic/apyrimidinic) site. The AP-lyase activity cleaves the phosphodiester bond 3' to the AP site by a beta-elimination, leaving a 3'-terminal unsaturated sugar and a product with a terminal 5'-phosphate.</text>
</comment>
<dbReference type="Proteomes" id="UP000008457">
    <property type="component" value="Chromosome"/>
</dbReference>
<evidence type="ECO:0000259" key="13">
    <source>
        <dbReference type="SMART" id="SM00478"/>
    </source>
</evidence>
<keyword evidence="7 12" id="KW-0411">Iron-sulfur</keyword>
<keyword evidence="8 12" id="KW-0238">DNA-binding</keyword>
<dbReference type="Pfam" id="PF00633">
    <property type="entry name" value="HHH"/>
    <property type="match status" value="1"/>
</dbReference>
<evidence type="ECO:0000313" key="14">
    <source>
        <dbReference type="EMBL" id="AEE97094.1"/>
    </source>
</evidence>
<dbReference type="GO" id="GO:0006285">
    <property type="term" value="P:base-excision repair, AP site formation"/>
    <property type="evidence" value="ECO:0007669"/>
    <property type="project" value="TreeGrafter"/>
</dbReference>
<evidence type="ECO:0000256" key="10">
    <source>
        <dbReference type="ARBA" id="ARBA00023239"/>
    </source>
</evidence>
<proteinExistence type="inferred from homology"/>
<name>F4A1P4_MAHA5</name>
<comment type="cofactor">
    <cofactor evidence="12">
        <name>[4Fe-4S] cluster</name>
        <dbReference type="ChEBI" id="CHEBI:49883"/>
    </cofactor>
    <text evidence="12">Binds 1 [4Fe-4S] cluster.</text>
</comment>
<dbReference type="PIRSF" id="PIRSF001435">
    <property type="entry name" value="Nth"/>
    <property type="match status" value="1"/>
</dbReference>
<keyword evidence="11 12" id="KW-0326">Glycosidase</keyword>
<feature type="binding site" evidence="12">
    <location>
        <position position="204"/>
    </location>
    <ligand>
        <name>[4Fe-4S] cluster</name>
        <dbReference type="ChEBI" id="CHEBI:49883"/>
    </ligand>
</feature>
<evidence type="ECO:0000256" key="5">
    <source>
        <dbReference type="ARBA" id="ARBA00022801"/>
    </source>
</evidence>
<gene>
    <name evidence="12" type="primary">nth</name>
    <name evidence="14" type="ordered locus">Mahau_1918</name>
</gene>
<feature type="binding site" evidence="12">
    <location>
        <position position="195"/>
    </location>
    <ligand>
        <name>[4Fe-4S] cluster</name>
        <dbReference type="ChEBI" id="CHEBI:49883"/>
    </ligand>
</feature>
<dbReference type="FunFam" id="1.10.340.30:FF:000001">
    <property type="entry name" value="Endonuclease III"/>
    <property type="match status" value="1"/>
</dbReference>
<dbReference type="InterPro" id="IPR003265">
    <property type="entry name" value="HhH-GPD_domain"/>
</dbReference>
<dbReference type="KEGG" id="mas:Mahau_1918"/>
<dbReference type="HAMAP" id="MF_00942">
    <property type="entry name" value="Nth"/>
    <property type="match status" value="1"/>
</dbReference>
<dbReference type="GO" id="GO:0046872">
    <property type="term" value="F:metal ion binding"/>
    <property type="evidence" value="ECO:0007669"/>
    <property type="project" value="UniProtKB-KW"/>
</dbReference>
<dbReference type="OrthoDB" id="9800977at2"/>
<accession>F4A1P4</accession>
<keyword evidence="4 12" id="KW-0227">DNA damage</keyword>
<dbReference type="PANTHER" id="PTHR10359">
    <property type="entry name" value="A/G-SPECIFIC ADENINE GLYCOSYLASE/ENDONUCLEASE III"/>
    <property type="match status" value="1"/>
</dbReference>
<evidence type="ECO:0000256" key="8">
    <source>
        <dbReference type="ARBA" id="ARBA00023125"/>
    </source>
</evidence>
<dbReference type="GO" id="GO:0003677">
    <property type="term" value="F:DNA binding"/>
    <property type="evidence" value="ECO:0007669"/>
    <property type="project" value="UniProtKB-UniRule"/>
</dbReference>
<keyword evidence="9 12" id="KW-0234">DNA repair</keyword>
<dbReference type="InterPro" id="IPR023170">
    <property type="entry name" value="HhH_base_excis_C"/>
</dbReference>
<reference evidence="15" key="1">
    <citation type="submission" date="2010-11" db="EMBL/GenBank/DDBJ databases">
        <title>The complete genome of Mahella australiensis DSM 15567.</title>
        <authorList>
            <consortium name="US DOE Joint Genome Institute (JGI-PGF)"/>
            <person name="Lucas S."/>
            <person name="Copeland A."/>
            <person name="Lapidus A."/>
            <person name="Bruce D."/>
            <person name="Goodwin L."/>
            <person name="Pitluck S."/>
            <person name="Kyrpides N."/>
            <person name="Mavromatis K."/>
            <person name="Pagani I."/>
            <person name="Ivanova N."/>
            <person name="Teshima H."/>
            <person name="Brettin T."/>
            <person name="Detter J.C."/>
            <person name="Han C."/>
            <person name="Tapia R."/>
            <person name="Land M."/>
            <person name="Hauser L."/>
            <person name="Markowitz V."/>
            <person name="Cheng J.-F."/>
            <person name="Hugenholtz P."/>
            <person name="Woyke T."/>
            <person name="Wu D."/>
            <person name="Spring S."/>
            <person name="Pukall R."/>
            <person name="Steenblock K."/>
            <person name="Schneider S."/>
            <person name="Klenk H.-P."/>
            <person name="Eisen J.A."/>
        </authorList>
    </citation>
    <scope>NUCLEOTIDE SEQUENCE [LARGE SCALE GENOMIC DNA]</scope>
    <source>
        <strain evidence="15">DSM 15567 / CIP 107919 / 50-1 BON</strain>
    </source>
</reference>
<dbReference type="EC" id="4.2.99.18" evidence="12"/>
<dbReference type="CDD" id="cd00056">
    <property type="entry name" value="ENDO3c"/>
    <property type="match status" value="1"/>
</dbReference>
<dbReference type="PANTHER" id="PTHR10359:SF18">
    <property type="entry name" value="ENDONUCLEASE III"/>
    <property type="match status" value="1"/>
</dbReference>
<dbReference type="AlphaFoldDB" id="F4A1P4"/>
<keyword evidence="6 12" id="KW-0408">Iron</keyword>
<dbReference type="InterPro" id="IPR003651">
    <property type="entry name" value="Endonuclease3_FeS-loop_motif"/>
</dbReference>
<dbReference type="HOGENOM" id="CLU_012862_3_3_9"/>
<dbReference type="SUPFAM" id="SSF48150">
    <property type="entry name" value="DNA-glycosylase"/>
    <property type="match status" value="1"/>
</dbReference>
<dbReference type="Gene3D" id="1.10.1670.10">
    <property type="entry name" value="Helix-hairpin-Helix base-excision DNA repair enzymes (C-terminal)"/>
    <property type="match status" value="1"/>
</dbReference>
<dbReference type="Gene3D" id="1.10.340.30">
    <property type="entry name" value="Hypothetical protein, domain 2"/>
    <property type="match status" value="1"/>
</dbReference>
<comment type="catalytic activity">
    <reaction evidence="12">
        <text>2'-deoxyribonucleotide-(2'-deoxyribose 5'-phosphate)-2'-deoxyribonucleotide-DNA = a 3'-end 2'-deoxyribonucleotide-(2,3-dehydro-2,3-deoxyribose 5'-phosphate)-DNA + a 5'-end 5'-phospho-2'-deoxyribonucleoside-DNA + H(+)</text>
        <dbReference type="Rhea" id="RHEA:66592"/>
        <dbReference type="Rhea" id="RHEA-COMP:13180"/>
        <dbReference type="Rhea" id="RHEA-COMP:16897"/>
        <dbReference type="Rhea" id="RHEA-COMP:17067"/>
        <dbReference type="ChEBI" id="CHEBI:15378"/>
        <dbReference type="ChEBI" id="CHEBI:136412"/>
        <dbReference type="ChEBI" id="CHEBI:157695"/>
        <dbReference type="ChEBI" id="CHEBI:167181"/>
        <dbReference type="EC" id="4.2.99.18"/>
    </reaction>
</comment>
<keyword evidence="14" id="KW-0255">Endonuclease</keyword>
<dbReference type="EMBL" id="CP002360">
    <property type="protein sequence ID" value="AEE97094.1"/>
    <property type="molecule type" value="Genomic_DNA"/>
</dbReference>
<comment type="similarity">
    <text evidence="1 12">Belongs to the Nth/MutY family.</text>
</comment>
<evidence type="ECO:0000256" key="6">
    <source>
        <dbReference type="ARBA" id="ARBA00023004"/>
    </source>
</evidence>
<evidence type="ECO:0000313" key="15">
    <source>
        <dbReference type="Proteomes" id="UP000008457"/>
    </source>
</evidence>
<keyword evidence="15" id="KW-1185">Reference proteome</keyword>
<dbReference type="GO" id="GO:0140078">
    <property type="term" value="F:class I DNA-(apurinic or apyrimidinic site) endonuclease activity"/>
    <property type="evidence" value="ECO:0007669"/>
    <property type="project" value="UniProtKB-EC"/>
</dbReference>
<dbReference type="GO" id="GO:0019104">
    <property type="term" value="F:DNA N-glycosylase activity"/>
    <property type="evidence" value="ECO:0007669"/>
    <property type="project" value="UniProtKB-UniRule"/>
</dbReference>
<reference evidence="14 15" key="2">
    <citation type="journal article" date="2011" name="Stand. Genomic Sci.">
        <title>Complete genome sequence of Mahella australiensis type strain (50-1 BON).</title>
        <authorList>
            <person name="Sikorski J."/>
            <person name="Teshima H."/>
            <person name="Nolan M."/>
            <person name="Lucas S."/>
            <person name="Hammon N."/>
            <person name="Deshpande S."/>
            <person name="Cheng J.F."/>
            <person name="Pitluck S."/>
            <person name="Liolios K."/>
            <person name="Pagani I."/>
            <person name="Ivanova N."/>
            <person name="Huntemann M."/>
            <person name="Mavromatis K."/>
            <person name="Ovchinikova G."/>
            <person name="Pati A."/>
            <person name="Tapia R."/>
            <person name="Han C."/>
            <person name="Goodwin L."/>
            <person name="Chen A."/>
            <person name="Palaniappan K."/>
            <person name="Land M."/>
            <person name="Hauser L."/>
            <person name="Ngatchou-Djao O.D."/>
            <person name="Rohde M."/>
            <person name="Pukall R."/>
            <person name="Spring S."/>
            <person name="Abt B."/>
            <person name="Goker M."/>
            <person name="Detter J.C."/>
            <person name="Woyke T."/>
            <person name="Bristow J."/>
            <person name="Markowitz V."/>
            <person name="Hugenholtz P."/>
            <person name="Eisen J.A."/>
            <person name="Kyrpides N.C."/>
            <person name="Klenk H.P."/>
            <person name="Lapidus A."/>
        </authorList>
    </citation>
    <scope>NUCLEOTIDE SEQUENCE [LARGE SCALE GENOMIC DNA]</scope>
    <source>
        <strain evidence="15">DSM 15567 / CIP 107919 / 50-1 BON</strain>
    </source>
</reference>
<protein>
    <recommendedName>
        <fullName evidence="12">Endonuclease III</fullName>
        <ecNumber evidence="12">4.2.99.18</ecNumber>
    </recommendedName>
    <alternativeName>
        <fullName evidence="12">DNA-(apurinic or apyrimidinic site) lyase</fullName>
    </alternativeName>
</protein>
<dbReference type="eggNOG" id="COG0177">
    <property type="taxonomic scope" value="Bacteria"/>
</dbReference>
<dbReference type="FunFam" id="1.10.1670.10:FF:000001">
    <property type="entry name" value="Endonuclease III"/>
    <property type="match status" value="1"/>
</dbReference>
<evidence type="ECO:0000256" key="4">
    <source>
        <dbReference type="ARBA" id="ARBA00022763"/>
    </source>
</evidence>
<keyword evidence="5 12" id="KW-0378">Hydrolase</keyword>
<sequence length="213" mass="23988">MKTRDDIEHILDILADCYPQAKTALVYSNAFELLIATILSAQSTDKQVNKVTGKLFGKYKTPEDFAALEPQTLEEEIKSCGLYRTKALNIINMSKILVERYGSQVPSDPDELQKLPGVGRKTANVVVSNAFGRPAIAVDTHVFRVTHRLGLAKSSTPLGTEKELMACIPRVLWSQAHHWFIYHGRNVCRARQPKCDECRLRQYCDFYNSEAGL</sequence>
<evidence type="ECO:0000256" key="9">
    <source>
        <dbReference type="ARBA" id="ARBA00023204"/>
    </source>
</evidence>
<dbReference type="InterPro" id="IPR011257">
    <property type="entry name" value="DNA_glycosylase"/>
</dbReference>
<organism evidence="14 15">
    <name type="scientific">Mahella australiensis (strain DSM 15567 / CIP 107919 / 50-1 BON)</name>
    <dbReference type="NCBI Taxonomy" id="697281"/>
    <lineage>
        <taxon>Bacteria</taxon>
        <taxon>Bacillati</taxon>
        <taxon>Bacillota</taxon>
        <taxon>Clostridia</taxon>
        <taxon>Thermoanaerobacterales</taxon>
        <taxon>Thermoanaerobacterales Family IV. Incertae Sedis</taxon>
        <taxon>Mahella</taxon>
    </lineage>
</organism>
<keyword evidence="10 12" id="KW-0456">Lyase</keyword>
<keyword evidence="14" id="KW-0540">Nuclease</keyword>
<dbReference type="SMART" id="SM00525">
    <property type="entry name" value="FES"/>
    <property type="match status" value="1"/>
</dbReference>
<dbReference type="NCBIfam" id="TIGR01083">
    <property type="entry name" value="nth"/>
    <property type="match status" value="1"/>
</dbReference>
<evidence type="ECO:0000256" key="7">
    <source>
        <dbReference type="ARBA" id="ARBA00023014"/>
    </source>
</evidence>
<dbReference type="PROSITE" id="PS01155">
    <property type="entry name" value="ENDONUCLEASE_III_2"/>
    <property type="match status" value="1"/>
</dbReference>
<evidence type="ECO:0000256" key="2">
    <source>
        <dbReference type="ARBA" id="ARBA00022485"/>
    </source>
</evidence>
<dbReference type="SMART" id="SM00478">
    <property type="entry name" value="ENDO3c"/>
    <property type="match status" value="1"/>
</dbReference>
<feature type="binding site" evidence="12">
    <location>
        <position position="188"/>
    </location>
    <ligand>
        <name>[4Fe-4S] cluster</name>
        <dbReference type="ChEBI" id="CHEBI:49883"/>
    </ligand>
</feature>
<evidence type="ECO:0000256" key="12">
    <source>
        <dbReference type="HAMAP-Rule" id="MF_00942"/>
    </source>
</evidence>
<dbReference type="STRING" id="697281.Mahau_1918"/>
<evidence type="ECO:0000256" key="11">
    <source>
        <dbReference type="ARBA" id="ARBA00023295"/>
    </source>
</evidence>